<evidence type="ECO:0000256" key="1">
    <source>
        <dbReference type="SAM" id="SignalP"/>
    </source>
</evidence>
<evidence type="ECO:0000313" key="3">
    <source>
        <dbReference type="Proteomes" id="UP001519343"/>
    </source>
</evidence>
<organism evidence="2 3">
    <name type="scientific">Ammoniphilus resinae</name>
    <dbReference type="NCBI Taxonomy" id="861532"/>
    <lineage>
        <taxon>Bacteria</taxon>
        <taxon>Bacillati</taxon>
        <taxon>Bacillota</taxon>
        <taxon>Bacilli</taxon>
        <taxon>Bacillales</taxon>
        <taxon>Paenibacillaceae</taxon>
        <taxon>Aneurinibacillus group</taxon>
        <taxon>Ammoniphilus</taxon>
    </lineage>
</organism>
<evidence type="ECO:0000313" key="2">
    <source>
        <dbReference type="EMBL" id="MBP1934844.1"/>
    </source>
</evidence>
<comment type="caution">
    <text evidence="2">The sequence shown here is derived from an EMBL/GenBank/DDBJ whole genome shotgun (WGS) entry which is preliminary data.</text>
</comment>
<dbReference type="RefSeq" id="WP_209812824.1">
    <property type="nucleotide sequence ID" value="NZ_JAGGKT010000029.1"/>
</dbReference>
<feature type="chain" id="PRO_5045992572" evidence="1">
    <location>
        <begin position="24"/>
        <end position="209"/>
    </location>
</feature>
<protein>
    <submittedName>
        <fullName evidence="2">Uncharacterized protein</fullName>
    </submittedName>
</protein>
<accession>A0ABS4GX47</accession>
<feature type="signal peptide" evidence="1">
    <location>
        <begin position="1"/>
        <end position="23"/>
    </location>
</feature>
<keyword evidence="3" id="KW-1185">Reference proteome</keyword>
<proteinExistence type="predicted"/>
<dbReference type="EMBL" id="JAGGKT010000029">
    <property type="protein sequence ID" value="MBP1934844.1"/>
    <property type="molecule type" value="Genomic_DNA"/>
</dbReference>
<dbReference type="Proteomes" id="UP001519343">
    <property type="component" value="Unassembled WGS sequence"/>
</dbReference>
<sequence length="209" mass="23209">MQKKWLLHSLLAGIMTIPLMGFSSPTNTPGETKIEFNQLTLESGGTSVPYKSMEAPPPILHHPEDGIISGAAGCLPDVHVFNKKIKDEHIVFTAGITQLDTREKALALNDKLTISVEISSGGNKILELPFEYHMDPEGKDIDPNTNKPFWVSTLYFNVEGAHPGANVLNLPTGEYEYQFKVKNNEKGHVLDVWVPDNNKFTLVDEEVKK</sequence>
<keyword evidence="1" id="KW-0732">Signal</keyword>
<reference evidence="2 3" key="1">
    <citation type="submission" date="2021-03" db="EMBL/GenBank/DDBJ databases">
        <title>Genomic Encyclopedia of Type Strains, Phase IV (KMG-IV): sequencing the most valuable type-strain genomes for metagenomic binning, comparative biology and taxonomic classification.</title>
        <authorList>
            <person name="Goeker M."/>
        </authorList>
    </citation>
    <scope>NUCLEOTIDE SEQUENCE [LARGE SCALE GENOMIC DNA]</scope>
    <source>
        <strain evidence="2 3">DSM 24738</strain>
    </source>
</reference>
<name>A0ABS4GX47_9BACL</name>
<gene>
    <name evidence="2" type="ORF">J2Z37_004864</name>
</gene>